<dbReference type="OrthoDB" id="9772751at2"/>
<dbReference type="InterPro" id="IPR013216">
    <property type="entry name" value="Methyltransf_11"/>
</dbReference>
<keyword evidence="3" id="KW-1185">Reference proteome</keyword>
<dbReference type="Gene3D" id="3.40.50.150">
    <property type="entry name" value="Vaccinia Virus protein VP39"/>
    <property type="match status" value="1"/>
</dbReference>
<accession>A0A162R6U2</accession>
<gene>
    <name evidence="2" type="primary">ycgJ_6</name>
    <name evidence="2" type="ORF">CLMAG_50110</name>
</gene>
<comment type="caution">
    <text evidence="2">The sequence shown here is derived from an EMBL/GenBank/DDBJ whole genome shotgun (WGS) entry which is preliminary data.</text>
</comment>
<keyword evidence="2" id="KW-0489">Methyltransferase</keyword>
<dbReference type="SUPFAM" id="SSF53335">
    <property type="entry name" value="S-adenosyl-L-methionine-dependent methyltransferases"/>
    <property type="match status" value="1"/>
</dbReference>
<dbReference type="AlphaFoldDB" id="A0A162R6U2"/>
<keyword evidence="2" id="KW-0808">Transferase</keyword>
<protein>
    <submittedName>
        <fullName evidence="2">Putative methyltransferase YcgJ</fullName>
        <ecNumber evidence="2">2.1.1.-</ecNumber>
    </submittedName>
</protein>
<dbReference type="PATRIC" id="fig|1121326.3.peg.5075"/>
<dbReference type="GO" id="GO:0032259">
    <property type="term" value="P:methylation"/>
    <property type="evidence" value="ECO:0007669"/>
    <property type="project" value="UniProtKB-KW"/>
</dbReference>
<feature type="domain" description="Methyltransferase type 11" evidence="1">
    <location>
        <begin position="45"/>
        <end position="136"/>
    </location>
</feature>
<reference evidence="2 3" key="1">
    <citation type="submission" date="2016-04" db="EMBL/GenBank/DDBJ databases">
        <title>Genome sequence of Clostridium magnum DSM 2767.</title>
        <authorList>
            <person name="Poehlein A."/>
            <person name="Uhlig R."/>
            <person name="Fischer R."/>
            <person name="Bahl H."/>
            <person name="Daniel R."/>
        </authorList>
    </citation>
    <scope>NUCLEOTIDE SEQUENCE [LARGE SCALE GENOMIC DNA]</scope>
    <source>
        <strain evidence="2 3">DSM 2767</strain>
    </source>
</reference>
<dbReference type="RefSeq" id="WP_066628548.1">
    <property type="nucleotide sequence ID" value="NZ_FQXL01000007.1"/>
</dbReference>
<sequence>MKCCNAYESKHMRDVTGITLRPGKFILTDKAVEFCKFSSKDFIMDLGSGMGATVNYLHEKHGIKAVGVDPSEKLIDIGVSKYKNINLVKGKGEQIPFPDESFNGVFAECTMSLMDDANLVIEEVSRVLKKDGWFVITDVYAKNPQFTNKLNALSVNSCMRGLHNLELLQESLVKGGFKIMFLEDCSDMLKELMVKVIFSYGSMSVFWNKTTECSLDGQEFHKILKLCKPGYFIMIARKGDGNFE</sequence>
<dbReference type="InterPro" id="IPR050508">
    <property type="entry name" value="Methyltransf_Superfamily"/>
</dbReference>
<proteinExistence type="predicted"/>
<dbReference type="NCBIfam" id="NF045667">
    <property type="entry name" value="MTase_DVU1556"/>
    <property type="match status" value="1"/>
</dbReference>
<evidence type="ECO:0000313" key="2">
    <source>
        <dbReference type="EMBL" id="KZL89520.1"/>
    </source>
</evidence>
<organism evidence="2 3">
    <name type="scientific">Clostridium magnum DSM 2767</name>
    <dbReference type="NCBI Taxonomy" id="1121326"/>
    <lineage>
        <taxon>Bacteria</taxon>
        <taxon>Bacillati</taxon>
        <taxon>Bacillota</taxon>
        <taxon>Clostridia</taxon>
        <taxon>Eubacteriales</taxon>
        <taxon>Clostridiaceae</taxon>
        <taxon>Clostridium</taxon>
    </lineage>
</organism>
<dbReference type="PANTHER" id="PTHR42912">
    <property type="entry name" value="METHYLTRANSFERASE"/>
    <property type="match status" value="1"/>
</dbReference>
<dbReference type="Pfam" id="PF08241">
    <property type="entry name" value="Methyltransf_11"/>
    <property type="match status" value="1"/>
</dbReference>
<dbReference type="EMBL" id="LWAE01000008">
    <property type="protein sequence ID" value="KZL89520.1"/>
    <property type="molecule type" value="Genomic_DNA"/>
</dbReference>
<dbReference type="CDD" id="cd02440">
    <property type="entry name" value="AdoMet_MTases"/>
    <property type="match status" value="1"/>
</dbReference>
<evidence type="ECO:0000259" key="1">
    <source>
        <dbReference type="Pfam" id="PF08241"/>
    </source>
</evidence>
<evidence type="ECO:0000313" key="3">
    <source>
        <dbReference type="Proteomes" id="UP000076603"/>
    </source>
</evidence>
<name>A0A162R6U2_9CLOT</name>
<dbReference type="EC" id="2.1.1.-" evidence="2"/>
<dbReference type="Proteomes" id="UP000076603">
    <property type="component" value="Unassembled WGS sequence"/>
</dbReference>
<dbReference type="GO" id="GO:0008757">
    <property type="term" value="F:S-adenosylmethionine-dependent methyltransferase activity"/>
    <property type="evidence" value="ECO:0007669"/>
    <property type="project" value="InterPro"/>
</dbReference>
<dbReference type="InterPro" id="IPR029063">
    <property type="entry name" value="SAM-dependent_MTases_sf"/>
</dbReference>
<dbReference type="STRING" id="1121326.CLMAG_50110"/>